<dbReference type="PANTHER" id="PTHR22803">
    <property type="entry name" value="MANNOSE, PHOSPHOLIPASE, LECTIN RECEPTOR RELATED"/>
    <property type="match status" value="1"/>
</dbReference>
<dbReference type="GeneID" id="119735085"/>
<dbReference type="InterPro" id="IPR016187">
    <property type="entry name" value="CTDL_fold"/>
</dbReference>
<keyword evidence="1" id="KW-1015">Disulfide bond</keyword>
<feature type="domain" description="C-type lectin" evidence="3">
    <location>
        <begin position="202"/>
        <end position="312"/>
    </location>
</feature>
<proteinExistence type="predicted"/>
<dbReference type="Gene3D" id="3.10.100.10">
    <property type="entry name" value="Mannose-Binding Protein A, subunit A"/>
    <property type="match status" value="2"/>
</dbReference>
<dbReference type="OrthoDB" id="7357196at2759"/>
<accession>A0A914AL27</accession>
<dbReference type="SMART" id="SM00034">
    <property type="entry name" value="CLECT"/>
    <property type="match status" value="2"/>
</dbReference>
<feature type="chain" id="PRO_5036977231" description="C-type lectin domain-containing protein" evidence="2">
    <location>
        <begin position="29"/>
        <end position="327"/>
    </location>
</feature>
<dbReference type="InterPro" id="IPR016186">
    <property type="entry name" value="C-type_lectin-like/link_sf"/>
</dbReference>
<evidence type="ECO:0000313" key="4">
    <source>
        <dbReference type="EnsemblMetazoa" id="XP_038064705.1"/>
    </source>
</evidence>
<dbReference type="SUPFAM" id="SSF56436">
    <property type="entry name" value="C-type lectin-like"/>
    <property type="match status" value="2"/>
</dbReference>
<dbReference type="RefSeq" id="XP_038064705.1">
    <property type="nucleotide sequence ID" value="XM_038208777.1"/>
</dbReference>
<reference evidence="4" key="1">
    <citation type="submission" date="2022-11" db="UniProtKB">
        <authorList>
            <consortium name="EnsemblMetazoa"/>
        </authorList>
    </citation>
    <scope>IDENTIFICATION</scope>
</reference>
<dbReference type="PROSITE" id="PS00615">
    <property type="entry name" value="C_TYPE_LECTIN_1"/>
    <property type="match status" value="1"/>
</dbReference>
<keyword evidence="5" id="KW-1185">Reference proteome</keyword>
<dbReference type="AlphaFoldDB" id="A0A914AL27"/>
<evidence type="ECO:0000259" key="3">
    <source>
        <dbReference type="PROSITE" id="PS50041"/>
    </source>
</evidence>
<evidence type="ECO:0000313" key="5">
    <source>
        <dbReference type="Proteomes" id="UP000887568"/>
    </source>
</evidence>
<dbReference type="InterPro" id="IPR018378">
    <property type="entry name" value="C-type_lectin_CS"/>
</dbReference>
<dbReference type="Proteomes" id="UP000887568">
    <property type="component" value="Unplaced"/>
</dbReference>
<dbReference type="EnsemblMetazoa" id="XM_038208777.1">
    <property type="protein sequence ID" value="XP_038064705.1"/>
    <property type="gene ID" value="LOC119735085"/>
</dbReference>
<sequence>MALVDSFVLTVCAAALACCILHPTLVFGSNHIQARSSSTASCTCETATTMLTCTAQPTGCDADEMPYGDSCYRFLRDNRKNRKAAHRDCIARNGHLVYIESEDEQNFLAFYESFFYQDGSGNDERYWIGLIATSNYIWLDGSPLHRDLSTFVDNTQLGCIFVQEGDSHQIVSEVGNCGTARRFICEFPPLTADVCQDEERASGESCYIFFDSPKTQSEAQATCQTLAGGHLLYIETEDEVTFIESLLGDTGQSEYWIGLMTQYVWLDGSNATYQAYDSESHNSRGQCFRMYPGSDFKWNDRSCGTKYAYVCERELTAPEMQDVSGMH</sequence>
<feature type="domain" description="C-type lectin" evidence="3">
    <location>
        <begin position="67"/>
        <end position="186"/>
    </location>
</feature>
<name>A0A914AL27_PATMI</name>
<dbReference type="PROSITE" id="PS50041">
    <property type="entry name" value="C_TYPE_LECTIN_2"/>
    <property type="match status" value="2"/>
</dbReference>
<feature type="signal peptide" evidence="2">
    <location>
        <begin position="1"/>
        <end position="28"/>
    </location>
</feature>
<dbReference type="Pfam" id="PF00059">
    <property type="entry name" value="Lectin_C"/>
    <property type="match status" value="2"/>
</dbReference>
<protein>
    <recommendedName>
        <fullName evidence="3">C-type lectin domain-containing protein</fullName>
    </recommendedName>
</protein>
<evidence type="ECO:0000256" key="2">
    <source>
        <dbReference type="SAM" id="SignalP"/>
    </source>
</evidence>
<dbReference type="CDD" id="cd00037">
    <property type="entry name" value="CLECT"/>
    <property type="match status" value="2"/>
</dbReference>
<dbReference type="InterPro" id="IPR001304">
    <property type="entry name" value="C-type_lectin-like"/>
</dbReference>
<dbReference type="OMA" id="NDERYWI"/>
<evidence type="ECO:0000256" key="1">
    <source>
        <dbReference type="ARBA" id="ARBA00023157"/>
    </source>
</evidence>
<keyword evidence="2" id="KW-0732">Signal</keyword>
<organism evidence="4 5">
    <name type="scientific">Patiria miniata</name>
    <name type="common">Bat star</name>
    <name type="synonym">Asterina miniata</name>
    <dbReference type="NCBI Taxonomy" id="46514"/>
    <lineage>
        <taxon>Eukaryota</taxon>
        <taxon>Metazoa</taxon>
        <taxon>Echinodermata</taxon>
        <taxon>Eleutherozoa</taxon>
        <taxon>Asterozoa</taxon>
        <taxon>Asteroidea</taxon>
        <taxon>Valvatacea</taxon>
        <taxon>Valvatida</taxon>
        <taxon>Asterinidae</taxon>
        <taxon>Patiria</taxon>
    </lineage>
</organism>
<dbReference type="InterPro" id="IPR050111">
    <property type="entry name" value="C-type_lectin/snaclec_domain"/>
</dbReference>